<keyword evidence="3" id="KW-0862">Zinc</keyword>
<dbReference type="InterPro" id="IPR003656">
    <property type="entry name" value="Znf_BED"/>
</dbReference>
<gene>
    <name evidence="5" type="ORF">E1301_Tti013025</name>
</gene>
<evidence type="ECO:0000259" key="4">
    <source>
        <dbReference type="Pfam" id="PF02892"/>
    </source>
</evidence>
<reference evidence="5 6" key="1">
    <citation type="journal article" date="2019" name="Mol. Ecol. Resour.">
        <title>Chromosome-level genome assembly of Triplophysa tibetana, a fish adapted to the harsh high-altitude environment of the Tibetan Plateau.</title>
        <authorList>
            <person name="Yang X."/>
            <person name="Liu H."/>
            <person name="Ma Z."/>
            <person name="Zou Y."/>
            <person name="Zou M."/>
            <person name="Mao Y."/>
            <person name="Li X."/>
            <person name="Wang H."/>
            <person name="Chen T."/>
            <person name="Wang W."/>
            <person name="Yang R."/>
        </authorList>
    </citation>
    <scope>NUCLEOTIDE SEQUENCE [LARGE SCALE GENOMIC DNA]</scope>
    <source>
        <strain evidence="5">TTIB1903HZAU</strain>
        <tissue evidence="5">Muscle</tissue>
    </source>
</reference>
<dbReference type="SUPFAM" id="SSF57667">
    <property type="entry name" value="beta-beta-alpha zinc fingers"/>
    <property type="match status" value="1"/>
</dbReference>
<dbReference type="AlphaFoldDB" id="A0A5A9NKR5"/>
<dbReference type="GO" id="GO:0008270">
    <property type="term" value="F:zinc ion binding"/>
    <property type="evidence" value="ECO:0007669"/>
    <property type="project" value="UniProtKB-KW"/>
</dbReference>
<dbReference type="Pfam" id="PF02892">
    <property type="entry name" value="zf-BED"/>
    <property type="match status" value="1"/>
</dbReference>
<evidence type="ECO:0000256" key="3">
    <source>
        <dbReference type="ARBA" id="ARBA00022833"/>
    </source>
</evidence>
<keyword evidence="1" id="KW-0479">Metal-binding</keyword>
<comment type="caution">
    <text evidence="5">The sequence shown here is derived from an EMBL/GenBank/DDBJ whole genome shotgun (WGS) entry which is preliminary data.</text>
</comment>
<accession>A0A5A9NKR5</accession>
<dbReference type="Proteomes" id="UP000324632">
    <property type="component" value="Chromosome 16"/>
</dbReference>
<keyword evidence="2" id="KW-0863">Zinc-finger</keyword>
<organism evidence="5 6">
    <name type="scientific">Triplophysa tibetana</name>
    <dbReference type="NCBI Taxonomy" id="1572043"/>
    <lineage>
        <taxon>Eukaryota</taxon>
        <taxon>Metazoa</taxon>
        <taxon>Chordata</taxon>
        <taxon>Craniata</taxon>
        <taxon>Vertebrata</taxon>
        <taxon>Euteleostomi</taxon>
        <taxon>Actinopterygii</taxon>
        <taxon>Neopterygii</taxon>
        <taxon>Teleostei</taxon>
        <taxon>Ostariophysi</taxon>
        <taxon>Cypriniformes</taxon>
        <taxon>Nemacheilidae</taxon>
        <taxon>Triplophysa</taxon>
    </lineage>
</organism>
<evidence type="ECO:0000256" key="1">
    <source>
        <dbReference type="ARBA" id="ARBA00022723"/>
    </source>
</evidence>
<protein>
    <recommendedName>
        <fullName evidence="4">BED-type domain-containing protein</fullName>
    </recommendedName>
</protein>
<dbReference type="InterPro" id="IPR036236">
    <property type="entry name" value="Znf_C2H2_sf"/>
</dbReference>
<name>A0A5A9NKR5_9TELE</name>
<keyword evidence="6" id="KW-1185">Reference proteome</keyword>
<feature type="domain" description="BED-type" evidence="4">
    <location>
        <begin position="122"/>
        <end position="148"/>
    </location>
</feature>
<dbReference type="EMBL" id="SOYY01000016">
    <property type="protein sequence ID" value="KAA0710652.1"/>
    <property type="molecule type" value="Genomic_DNA"/>
</dbReference>
<dbReference type="GO" id="GO:0003677">
    <property type="term" value="F:DNA binding"/>
    <property type="evidence" value="ECO:0007669"/>
    <property type="project" value="InterPro"/>
</dbReference>
<evidence type="ECO:0000256" key="2">
    <source>
        <dbReference type="ARBA" id="ARBA00022771"/>
    </source>
</evidence>
<sequence length="186" mass="20707">MVTVEDFDFLITHTSTSLEEVMKGEDDTSDVSMKLKEGDLITTTTKDKLNAGIYCGNNQVIRLTVSKVSLKNFLRGSSYHIHRLPSGIPNNFSDKVSEAMDSSETYDPFSNNGLHFALKLLECKICQAKRSYHHSTTSMRNHMKSKHRNVIIDPPNEDGQLPITAFASAGSGRCNPVPERAEKTTQ</sequence>
<proteinExistence type="predicted"/>
<evidence type="ECO:0000313" key="6">
    <source>
        <dbReference type="Proteomes" id="UP000324632"/>
    </source>
</evidence>
<evidence type="ECO:0000313" key="5">
    <source>
        <dbReference type="EMBL" id="KAA0710652.1"/>
    </source>
</evidence>